<dbReference type="EMBL" id="JAHUZE010000001">
    <property type="protein sequence ID" value="MBV7377362.1"/>
    <property type="molecule type" value="Genomic_DNA"/>
</dbReference>
<dbReference type="Proteomes" id="UP000756530">
    <property type="component" value="Unassembled WGS sequence"/>
</dbReference>
<evidence type="ECO:0000313" key="3">
    <source>
        <dbReference type="EMBL" id="MBV7377362.1"/>
    </source>
</evidence>
<gene>
    <name evidence="3" type="ORF">KJP28_00385</name>
</gene>
<feature type="transmembrane region" description="Helical" evidence="2">
    <location>
        <begin position="100"/>
        <end position="121"/>
    </location>
</feature>
<dbReference type="InterPro" id="IPR008523">
    <property type="entry name" value="DUF805"/>
</dbReference>
<keyword evidence="4" id="KW-1185">Reference proteome</keyword>
<dbReference type="PANTHER" id="PTHR34980">
    <property type="entry name" value="INNER MEMBRANE PROTEIN-RELATED-RELATED"/>
    <property type="match status" value="1"/>
</dbReference>
<evidence type="ECO:0000313" key="4">
    <source>
        <dbReference type="Proteomes" id="UP000756530"/>
    </source>
</evidence>
<dbReference type="RefSeq" id="WP_218390253.1">
    <property type="nucleotide sequence ID" value="NZ_JAHUZE010000001.1"/>
</dbReference>
<protein>
    <submittedName>
        <fullName evidence="3">DUF805 domain-containing protein</fullName>
    </submittedName>
</protein>
<feature type="transmembrane region" description="Helical" evidence="2">
    <location>
        <begin position="26"/>
        <end position="50"/>
    </location>
</feature>
<evidence type="ECO:0000256" key="2">
    <source>
        <dbReference type="SAM" id="Phobius"/>
    </source>
</evidence>
<comment type="caution">
    <text evidence="3">The sequence shown here is derived from an EMBL/GenBank/DDBJ whole genome shotgun (WGS) entry which is preliminary data.</text>
</comment>
<evidence type="ECO:0000256" key="1">
    <source>
        <dbReference type="SAM" id="MobiDB-lite"/>
    </source>
</evidence>
<feature type="compositionally biased region" description="Polar residues" evidence="1">
    <location>
        <begin position="151"/>
        <end position="161"/>
    </location>
</feature>
<organism evidence="3 4">
    <name type="scientific">Maritimibacter dapengensis</name>
    <dbReference type="NCBI Taxonomy" id="2836868"/>
    <lineage>
        <taxon>Bacteria</taxon>
        <taxon>Pseudomonadati</taxon>
        <taxon>Pseudomonadota</taxon>
        <taxon>Alphaproteobacteria</taxon>
        <taxon>Rhodobacterales</taxon>
        <taxon>Roseobacteraceae</taxon>
        <taxon>Maritimibacter</taxon>
    </lineage>
</organism>
<keyword evidence="2" id="KW-1133">Transmembrane helix</keyword>
<sequence>MNMMDAVKSVYGNYAKFSGRARRSEFWWFVLFYLIVSMILSFIDSALFGTTVESGSLSEGDYSYSSQTDTPILSGIFYLATLIPYLAVSVRRLHDTNRVGWWLLIGFIPLIGIIILIVWFATGGDKGDNRFGHDPIDGPGAGGGTPEPDYSATTIPPVSNG</sequence>
<name>A0ABS6SWN3_9RHOB</name>
<feature type="region of interest" description="Disordered" evidence="1">
    <location>
        <begin position="131"/>
        <end position="161"/>
    </location>
</feature>
<dbReference type="Pfam" id="PF05656">
    <property type="entry name" value="DUF805"/>
    <property type="match status" value="1"/>
</dbReference>
<keyword evidence="2" id="KW-0472">Membrane</keyword>
<dbReference type="PANTHER" id="PTHR34980:SF2">
    <property type="entry name" value="INNER MEMBRANE PROTEIN YHAH-RELATED"/>
    <property type="match status" value="1"/>
</dbReference>
<reference evidence="3 4" key="1">
    <citation type="submission" date="2021-05" db="EMBL/GenBank/DDBJ databases">
        <title>Culturable bacteria isolated from Daya Bay.</title>
        <authorList>
            <person name="Zheng W."/>
            <person name="Yu S."/>
            <person name="Huang Y."/>
        </authorList>
    </citation>
    <scope>NUCLEOTIDE SEQUENCE [LARGE SCALE GENOMIC DNA]</scope>
    <source>
        <strain evidence="3 4">DP4N28-5</strain>
    </source>
</reference>
<keyword evidence="2" id="KW-0812">Transmembrane</keyword>
<feature type="transmembrane region" description="Helical" evidence="2">
    <location>
        <begin position="70"/>
        <end position="88"/>
    </location>
</feature>
<proteinExistence type="predicted"/>
<accession>A0ABS6SWN3</accession>